<dbReference type="OrthoDB" id="6206554at2"/>
<feature type="transmembrane region" description="Helical" evidence="1">
    <location>
        <begin position="304"/>
        <end position="325"/>
    </location>
</feature>
<dbReference type="InterPro" id="IPR002035">
    <property type="entry name" value="VWF_A"/>
</dbReference>
<organism evidence="3 4">
    <name type="scientific">Xanthobacter autotrophicus (strain ATCC BAA-1158 / Py2)</name>
    <dbReference type="NCBI Taxonomy" id="78245"/>
    <lineage>
        <taxon>Bacteria</taxon>
        <taxon>Pseudomonadati</taxon>
        <taxon>Pseudomonadota</taxon>
        <taxon>Alphaproteobacteria</taxon>
        <taxon>Hyphomicrobiales</taxon>
        <taxon>Xanthobacteraceae</taxon>
        <taxon>Xanthobacter</taxon>
    </lineage>
</organism>
<dbReference type="AlphaFoldDB" id="A7IDL0"/>
<dbReference type="PhylomeDB" id="A7IDL0"/>
<dbReference type="CDD" id="cd01467">
    <property type="entry name" value="vWA_BatA_type"/>
    <property type="match status" value="1"/>
</dbReference>
<keyword evidence="1" id="KW-0472">Membrane</keyword>
<sequence length="345" mass="37121">MITLQWPFVLALLPLPFLVRLLLPRAPERQAGALRLPFFADLARAGLVAAGRPRFSRLRLATLAFIWTLLVIAAARPVYVGTPVAIPVEGREMMLAVDLSASMSSPDLVQSGVPANRLQVVKRVADDFIARRTGDRIGLILFSTRAYVQAPLTLDRNVVRQLLAEASIGMTGRNTSIGDAIGLAVKTLRDRPAKDRVLILLTDGANTSGVLDPMEAAAIAAKENVRIHTIGVGADSNFTDIQPGMLMNPSGDLDEEALKKIAGLTGGQYFRARNDKGLAAIYADIDRLEPVAGDPQYVRPTIALFYWPLGAALLLSFVLSALLLLHLPLRRRAGGGEPARLEGSA</sequence>
<name>A7IDL0_XANP2</name>
<dbReference type="EMBL" id="CP000781">
    <property type="protein sequence ID" value="ABS66103.1"/>
    <property type="molecule type" value="Genomic_DNA"/>
</dbReference>
<gene>
    <name evidence="3" type="ordered locus">Xaut_0852</name>
</gene>
<feature type="domain" description="VWFA" evidence="2">
    <location>
        <begin position="92"/>
        <end position="285"/>
    </location>
</feature>
<evidence type="ECO:0000313" key="4">
    <source>
        <dbReference type="Proteomes" id="UP000002417"/>
    </source>
</evidence>
<keyword evidence="4" id="KW-1185">Reference proteome</keyword>
<dbReference type="STRING" id="78245.Xaut_0852"/>
<dbReference type="InterPro" id="IPR033881">
    <property type="entry name" value="vWA_BatA_type"/>
</dbReference>
<proteinExistence type="predicted"/>
<dbReference type="Pfam" id="PF00092">
    <property type="entry name" value="VWA"/>
    <property type="match status" value="1"/>
</dbReference>
<dbReference type="InterPro" id="IPR050768">
    <property type="entry name" value="UPF0353/GerABKA_families"/>
</dbReference>
<evidence type="ECO:0000259" key="2">
    <source>
        <dbReference type="PROSITE" id="PS50234"/>
    </source>
</evidence>
<dbReference type="KEGG" id="xau:Xaut_0852"/>
<keyword evidence="1" id="KW-0812">Transmembrane</keyword>
<feature type="transmembrane region" description="Helical" evidence="1">
    <location>
        <begin position="6"/>
        <end position="23"/>
    </location>
</feature>
<dbReference type="Proteomes" id="UP000002417">
    <property type="component" value="Chromosome"/>
</dbReference>
<dbReference type="SMART" id="SM00327">
    <property type="entry name" value="VWA"/>
    <property type="match status" value="1"/>
</dbReference>
<dbReference type="SUPFAM" id="SSF53300">
    <property type="entry name" value="vWA-like"/>
    <property type="match status" value="1"/>
</dbReference>
<protein>
    <submittedName>
        <fullName evidence="3">von Willebrand factor type A</fullName>
    </submittedName>
</protein>
<dbReference type="PANTHER" id="PTHR22550:SF18">
    <property type="entry name" value="VWFA DOMAIN-CONTAINING PROTEIN"/>
    <property type="match status" value="1"/>
</dbReference>
<dbReference type="Gene3D" id="3.40.50.410">
    <property type="entry name" value="von Willebrand factor, type A domain"/>
    <property type="match status" value="1"/>
</dbReference>
<dbReference type="InterPro" id="IPR036465">
    <property type="entry name" value="vWFA_dom_sf"/>
</dbReference>
<feature type="transmembrane region" description="Helical" evidence="1">
    <location>
        <begin position="60"/>
        <end position="79"/>
    </location>
</feature>
<dbReference type="PROSITE" id="PS50234">
    <property type="entry name" value="VWFA"/>
    <property type="match status" value="1"/>
</dbReference>
<evidence type="ECO:0000313" key="3">
    <source>
        <dbReference type="EMBL" id="ABS66103.1"/>
    </source>
</evidence>
<reference evidence="3 4" key="1">
    <citation type="submission" date="2007-07" db="EMBL/GenBank/DDBJ databases">
        <title>Complete sequence of chromosome of Xanthobacter autotrophicus Py2.</title>
        <authorList>
            <consortium name="US DOE Joint Genome Institute"/>
            <person name="Copeland A."/>
            <person name="Lucas S."/>
            <person name="Lapidus A."/>
            <person name="Barry K."/>
            <person name="Glavina del Rio T."/>
            <person name="Hammon N."/>
            <person name="Israni S."/>
            <person name="Dalin E."/>
            <person name="Tice H."/>
            <person name="Pitluck S."/>
            <person name="Sims D."/>
            <person name="Brettin T."/>
            <person name="Bruce D."/>
            <person name="Detter J.C."/>
            <person name="Han C."/>
            <person name="Tapia R."/>
            <person name="Brainard J."/>
            <person name="Schmutz J."/>
            <person name="Larimer F."/>
            <person name="Land M."/>
            <person name="Hauser L."/>
            <person name="Kyrpides N."/>
            <person name="Kim E."/>
            <person name="Ensigns S.A."/>
            <person name="Richardson P."/>
        </authorList>
    </citation>
    <scope>NUCLEOTIDE SEQUENCE [LARGE SCALE GENOMIC DNA]</scope>
    <source>
        <strain evidence="4">ATCC BAA-1158 / Py2</strain>
    </source>
</reference>
<evidence type="ECO:0000256" key="1">
    <source>
        <dbReference type="SAM" id="Phobius"/>
    </source>
</evidence>
<dbReference type="eggNOG" id="COG2304">
    <property type="taxonomic scope" value="Bacteria"/>
</dbReference>
<dbReference type="PANTHER" id="PTHR22550">
    <property type="entry name" value="SPORE GERMINATION PROTEIN"/>
    <property type="match status" value="1"/>
</dbReference>
<keyword evidence="1" id="KW-1133">Transmembrane helix</keyword>
<dbReference type="HOGENOM" id="CLU_024570_0_1_5"/>
<accession>A7IDL0</accession>